<protein>
    <recommendedName>
        <fullName evidence="4">OmpA-like domain-containing protein</fullName>
    </recommendedName>
</protein>
<sequence>MRQLKFVVLLSGFILGGMAFSQENASQYLIDLVIKVEPKPKCGFAQQDSVYLYQDSLLIFCAVLDSSGQIELTTRGNGKRWVLPDHNYKIEILPNSGFAFQYDKFNTFNITSHTKMIRELKRINVCLGPVSQPYFSYEKNSAVLDSINLLDLDVLSDFFCTYPTGKVALIGFRGEFENTEIDRLRVSEVVNHFQKLGVSKECFVVLCKGKEENSLNSATKHSSISDPFRSQAVKNNQVVVIEIMAFE</sequence>
<feature type="chain" id="PRO_5016135644" description="OmpA-like domain-containing protein" evidence="1">
    <location>
        <begin position="22"/>
        <end position="247"/>
    </location>
</feature>
<keyword evidence="3" id="KW-1185">Reference proteome</keyword>
<evidence type="ECO:0000313" key="3">
    <source>
        <dbReference type="Proteomes" id="UP000249248"/>
    </source>
</evidence>
<gene>
    <name evidence="2" type="ORF">DNU06_17515</name>
</gene>
<dbReference type="EMBL" id="QKSB01000063">
    <property type="protein sequence ID" value="PZE15548.1"/>
    <property type="molecule type" value="Genomic_DNA"/>
</dbReference>
<organism evidence="2 3">
    <name type="scientific">Putridiphycobacter roseus</name>
    <dbReference type="NCBI Taxonomy" id="2219161"/>
    <lineage>
        <taxon>Bacteria</taxon>
        <taxon>Pseudomonadati</taxon>
        <taxon>Bacteroidota</taxon>
        <taxon>Flavobacteriia</taxon>
        <taxon>Flavobacteriales</taxon>
        <taxon>Crocinitomicaceae</taxon>
        <taxon>Putridiphycobacter</taxon>
    </lineage>
</organism>
<evidence type="ECO:0000313" key="2">
    <source>
        <dbReference type="EMBL" id="PZE15548.1"/>
    </source>
</evidence>
<feature type="signal peptide" evidence="1">
    <location>
        <begin position="1"/>
        <end position="21"/>
    </location>
</feature>
<dbReference type="OrthoDB" id="9838995at2"/>
<accession>A0A2W1NLG7</accession>
<dbReference type="Proteomes" id="UP000249248">
    <property type="component" value="Unassembled WGS sequence"/>
</dbReference>
<reference evidence="2 3" key="1">
    <citation type="submission" date="2018-06" db="EMBL/GenBank/DDBJ databases">
        <title>The draft genome sequence of Crocinitomix sp. SM1701.</title>
        <authorList>
            <person name="Zhang X."/>
        </authorList>
    </citation>
    <scope>NUCLEOTIDE SEQUENCE [LARGE SCALE GENOMIC DNA]</scope>
    <source>
        <strain evidence="2 3">SM1701</strain>
    </source>
</reference>
<name>A0A2W1NLG7_9FLAO</name>
<evidence type="ECO:0000256" key="1">
    <source>
        <dbReference type="SAM" id="SignalP"/>
    </source>
</evidence>
<dbReference type="RefSeq" id="WP_111064795.1">
    <property type="nucleotide sequence ID" value="NZ_QKSB01000063.1"/>
</dbReference>
<comment type="caution">
    <text evidence="2">The sequence shown here is derived from an EMBL/GenBank/DDBJ whole genome shotgun (WGS) entry which is preliminary data.</text>
</comment>
<evidence type="ECO:0008006" key="4">
    <source>
        <dbReference type="Google" id="ProtNLM"/>
    </source>
</evidence>
<dbReference type="AlphaFoldDB" id="A0A2W1NLG7"/>
<keyword evidence="1" id="KW-0732">Signal</keyword>
<proteinExistence type="predicted"/>